<name>A0ABX8AEV0_9BRAD</name>
<keyword evidence="1" id="KW-1133">Transmembrane helix</keyword>
<organism evidence="2 3">
    <name type="scientific">Tardiphaga alba</name>
    <dbReference type="NCBI Taxonomy" id="340268"/>
    <lineage>
        <taxon>Bacteria</taxon>
        <taxon>Pseudomonadati</taxon>
        <taxon>Pseudomonadota</taxon>
        <taxon>Alphaproteobacteria</taxon>
        <taxon>Hyphomicrobiales</taxon>
        <taxon>Nitrobacteraceae</taxon>
        <taxon>Tardiphaga</taxon>
    </lineage>
</organism>
<accession>A0ABX8AEV0</accession>
<keyword evidence="1" id="KW-0812">Transmembrane</keyword>
<reference evidence="2 3" key="1">
    <citation type="submission" date="2019-02" db="EMBL/GenBank/DDBJ databases">
        <title>Emended description of the genus Rhodopseudomonas and description of Rhodopseudomonas albus sp. nov., a non-phototrophic, heavy-metal-tolerant bacterium isolated from garden soil.</title>
        <authorList>
            <person name="Bao Z."/>
            <person name="Cao W.W."/>
            <person name="Sato Y."/>
            <person name="Nishizawa T."/>
            <person name="Zhao J."/>
            <person name="Guo Y."/>
            <person name="Ohta H."/>
        </authorList>
    </citation>
    <scope>NUCLEOTIDE SEQUENCE [LARGE SCALE GENOMIC DNA]</scope>
    <source>
        <strain evidence="2 3">SK50-23</strain>
    </source>
</reference>
<feature type="transmembrane region" description="Helical" evidence="1">
    <location>
        <begin position="106"/>
        <end position="128"/>
    </location>
</feature>
<evidence type="ECO:0000313" key="3">
    <source>
        <dbReference type="Proteomes" id="UP000682843"/>
    </source>
</evidence>
<feature type="transmembrane region" description="Helical" evidence="1">
    <location>
        <begin position="80"/>
        <end position="100"/>
    </location>
</feature>
<keyword evidence="3" id="KW-1185">Reference proteome</keyword>
<dbReference type="PANTHER" id="PTHR37314:SF4">
    <property type="entry name" value="UPF0700 TRANSMEMBRANE PROTEIN YOAK"/>
    <property type="match status" value="1"/>
</dbReference>
<dbReference type="InterPro" id="IPR010699">
    <property type="entry name" value="DUF1275"/>
</dbReference>
<feature type="transmembrane region" description="Helical" evidence="1">
    <location>
        <begin position="30"/>
        <end position="48"/>
    </location>
</feature>
<dbReference type="PANTHER" id="PTHR37314">
    <property type="entry name" value="SLR0142 PROTEIN"/>
    <property type="match status" value="1"/>
</dbReference>
<proteinExistence type="predicted"/>
<dbReference type="Proteomes" id="UP000682843">
    <property type="component" value="Chromosome"/>
</dbReference>
<gene>
    <name evidence="2" type="ORF">RPMA_26955</name>
</gene>
<feature type="transmembrane region" description="Helical" evidence="1">
    <location>
        <begin position="213"/>
        <end position="238"/>
    </location>
</feature>
<evidence type="ECO:0000313" key="2">
    <source>
        <dbReference type="EMBL" id="QUS42054.1"/>
    </source>
</evidence>
<keyword evidence="1" id="KW-0472">Membrane</keyword>
<evidence type="ECO:0000256" key="1">
    <source>
        <dbReference type="SAM" id="Phobius"/>
    </source>
</evidence>
<sequence length="264" mass="27486">MPGRQSRRQQGSSPPIPQHRIRKVTTMNRSFVACSGLLMTCFAGFVNAVSFKELGGFFISFASGASISIGVDLEHGDLEACYRAAILVSAFVAAAMIGGMTKIRRPYLRCVVLLAAEAALLSIALLFVRKGVTPDVAVIPAIAAMGMQNTILKSGTGMRPGGTFVTGTLVGLGESLGGALSGGRSKWSWILNLCVWTSFVSGAVAGGRAHRTYGLFALAAPAAGIAFLCLVAATLTIFSRQQDEETTTSIQGSDKDETGAAACD</sequence>
<protein>
    <submittedName>
        <fullName evidence="2">DUF1275 domain-containing protein</fullName>
    </submittedName>
</protein>
<feature type="transmembrane region" description="Helical" evidence="1">
    <location>
        <begin position="189"/>
        <end position="207"/>
    </location>
</feature>
<dbReference type="Pfam" id="PF06912">
    <property type="entry name" value="DUF1275"/>
    <property type="match status" value="1"/>
</dbReference>
<dbReference type="EMBL" id="CP036498">
    <property type="protein sequence ID" value="QUS42054.1"/>
    <property type="molecule type" value="Genomic_DNA"/>
</dbReference>